<organism evidence="2 3">
    <name type="scientific">Iphiclides podalirius</name>
    <name type="common">scarce swallowtail</name>
    <dbReference type="NCBI Taxonomy" id="110791"/>
    <lineage>
        <taxon>Eukaryota</taxon>
        <taxon>Metazoa</taxon>
        <taxon>Ecdysozoa</taxon>
        <taxon>Arthropoda</taxon>
        <taxon>Hexapoda</taxon>
        <taxon>Insecta</taxon>
        <taxon>Pterygota</taxon>
        <taxon>Neoptera</taxon>
        <taxon>Endopterygota</taxon>
        <taxon>Lepidoptera</taxon>
        <taxon>Glossata</taxon>
        <taxon>Ditrysia</taxon>
        <taxon>Papilionoidea</taxon>
        <taxon>Papilionidae</taxon>
        <taxon>Papilioninae</taxon>
        <taxon>Iphiclides</taxon>
    </lineage>
</organism>
<evidence type="ECO:0000313" key="2">
    <source>
        <dbReference type="EMBL" id="CAH2037773.1"/>
    </source>
</evidence>
<name>A0ABN8HT72_9NEOP</name>
<feature type="non-terminal residue" evidence="2">
    <location>
        <position position="133"/>
    </location>
</feature>
<accession>A0ABN8HT72</accession>
<feature type="region of interest" description="Disordered" evidence="1">
    <location>
        <begin position="59"/>
        <end position="92"/>
    </location>
</feature>
<dbReference type="EMBL" id="OW152822">
    <property type="protein sequence ID" value="CAH2037773.1"/>
    <property type="molecule type" value="Genomic_DNA"/>
</dbReference>
<sequence>MSGGGGRRRGCDPAGCPPLPCSLSSRRESASRSRPITVVILVAITRALRGHARFRKRARNQRRARCDRAAPNGGRGRCTHSFARTRSHGNVRTRPVDCRRALNRDHARRSRLRPGQVVAAVMIVLAAASRSRP</sequence>
<gene>
    <name evidence="2" type="ORF">IPOD504_LOCUS1312</name>
</gene>
<evidence type="ECO:0000256" key="1">
    <source>
        <dbReference type="SAM" id="MobiDB-lite"/>
    </source>
</evidence>
<keyword evidence="3" id="KW-1185">Reference proteome</keyword>
<reference evidence="2" key="1">
    <citation type="submission" date="2022-03" db="EMBL/GenBank/DDBJ databases">
        <authorList>
            <person name="Martin H S."/>
        </authorList>
    </citation>
    <scope>NUCLEOTIDE SEQUENCE</scope>
</reference>
<dbReference type="Proteomes" id="UP000837857">
    <property type="component" value="Chromosome 10"/>
</dbReference>
<proteinExistence type="predicted"/>
<protein>
    <submittedName>
        <fullName evidence="2">Uncharacterized protein</fullName>
    </submittedName>
</protein>
<evidence type="ECO:0000313" key="3">
    <source>
        <dbReference type="Proteomes" id="UP000837857"/>
    </source>
</evidence>